<feature type="non-terminal residue" evidence="2">
    <location>
        <position position="1"/>
    </location>
</feature>
<accession>A0A9X9PX14</accession>
<protein>
    <submittedName>
        <fullName evidence="2">Uncharacterized protein</fullName>
    </submittedName>
</protein>
<dbReference type="Proteomes" id="UP000269945">
    <property type="component" value="Unassembled WGS sequence"/>
</dbReference>
<evidence type="ECO:0000313" key="3">
    <source>
        <dbReference type="Proteomes" id="UP000269945"/>
    </source>
</evidence>
<reference evidence="2 3" key="1">
    <citation type="submission" date="2018-10" db="EMBL/GenBank/DDBJ databases">
        <authorList>
            <person name="Ekblom R."/>
            <person name="Jareborg N."/>
        </authorList>
    </citation>
    <scope>NUCLEOTIDE SEQUENCE [LARGE SCALE GENOMIC DNA]</scope>
    <source>
        <tissue evidence="2">Muscle</tissue>
    </source>
</reference>
<proteinExistence type="predicted"/>
<keyword evidence="3" id="KW-1185">Reference proteome</keyword>
<comment type="caution">
    <text evidence="2">The sequence shown here is derived from an EMBL/GenBank/DDBJ whole genome shotgun (WGS) entry which is preliminary data.</text>
</comment>
<evidence type="ECO:0000313" key="2">
    <source>
        <dbReference type="EMBL" id="VCW70676.1"/>
    </source>
</evidence>
<name>A0A9X9PX14_GULGU</name>
<feature type="region of interest" description="Disordered" evidence="1">
    <location>
        <begin position="22"/>
        <end position="64"/>
    </location>
</feature>
<gene>
    <name evidence="2" type="ORF">BN2614_LOCUS4</name>
</gene>
<dbReference type="EMBL" id="CYRY02006190">
    <property type="protein sequence ID" value="VCW70676.1"/>
    <property type="molecule type" value="Genomic_DNA"/>
</dbReference>
<organism evidence="2 3">
    <name type="scientific">Gulo gulo</name>
    <name type="common">Wolverine</name>
    <name type="synonym">Gluton</name>
    <dbReference type="NCBI Taxonomy" id="48420"/>
    <lineage>
        <taxon>Eukaryota</taxon>
        <taxon>Metazoa</taxon>
        <taxon>Chordata</taxon>
        <taxon>Craniata</taxon>
        <taxon>Vertebrata</taxon>
        <taxon>Euteleostomi</taxon>
        <taxon>Mammalia</taxon>
        <taxon>Eutheria</taxon>
        <taxon>Laurasiatheria</taxon>
        <taxon>Carnivora</taxon>
        <taxon>Caniformia</taxon>
        <taxon>Musteloidea</taxon>
        <taxon>Mustelidae</taxon>
        <taxon>Guloninae</taxon>
        <taxon>Gulo</taxon>
    </lineage>
</organism>
<evidence type="ECO:0000256" key="1">
    <source>
        <dbReference type="SAM" id="MobiDB-lite"/>
    </source>
</evidence>
<sequence>ASPAVPSALTFALVGKPRLRAARRGVPGAGARARAAGRRGVGPGTDPPPALRSGRNSRRLSRLPPCPLDISMSCSGCVHIPPPNNPRPQCLGVRVRSTALQ</sequence>
<feature type="compositionally biased region" description="Low complexity" evidence="1">
    <location>
        <begin position="24"/>
        <end position="34"/>
    </location>
</feature>
<dbReference type="AlphaFoldDB" id="A0A9X9PX14"/>